<reference evidence="8" key="2">
    <citation type="submission" date="2021-05" db="EMBL/GenBank/DDBJ databases">
        <title>Pangenome of Leuconostoc gelidum warrants species status for Leuconostoc gelidum subsp. gasicomitatum.</title>
        <authorList>
            <person name="Johansson P."/>
            <person name="Sade E."/>
            <person name="Hultman J."/>
            <person name="Auvinen P."/>
            <person name="Bjorkroth J."/>
        </authorList>
    </citation>
    <scope>NUCLEOTIDE SEQUENCE</scope>
    <source>
        <strain evidence="8">A.21.4</strain>
    </source>
</reference>
<comment type="caution">
    <text evidence="8">The sequence shown here is derived from an EMBL/GenBank/DDBJ whole genome shotgun (WGS) entry which is preliminary data.</text>
</comment>
<dbReference type="AlphaFoldDB" id="A0A9Q3XU06"/>
<dbReference type="SUPFAM" id="SSF52540">
    <property type="entry name" value="P-loop containing nucleoside triphosphate hydrolases"/>
    <property type="match status" value="1"/>
</dbReference>
<evidence type="ECO:0000313" key="7">
    <source>
        <dbReference type="EMBL" id="CUW05308.1"/>
    </source>
</evidence>
<dbReference type="EMBL" id="JAHBFI010000008">
    <property type="protein sequence ID" value="MBZ5962281.1"/>
    <property type="molecule type" value="Genomic_DNA"/>
</dbReference>
<dbReference type="Proteomes" id="UP000752647">
    <property type="component" value="Unassembled WGS sequence"/>
</dbReference>
<evidence type="ECO:0000313" key="9">
    <source>
        <dbReference type="Proteomes" id="UP000199271"/>
    </source>
</evidence>
<dbReference type="GO" id="GO:0022857">
    <property type="term" value="F:transmembrane transporter activity"/>
    <property type="evidence" value="ECO:0007669"/>
    <property type="project" value="UniProtKB-ARBA"/>
</dbReference>
<sequence length="229" mass="25254">MINLSAISKSYRQGNDDYQVLHDINLRIQAGEFVAIMGPSGSGKSTLINIIGFLDQHFDGGYTFNDVVVSELNRKQHAQLRNQSVGFIFQNFKLITNQSVGENVGLPLLYAGMKRRDIVARVNEVLSQVGLPGSYHKLPKNLSGGQQQRVAIARSIVTKPKFLVADEPTGALDSVTSAEIIALFKDLNDNGTTVIMVTHDEHVARETNRLIKILDGRIQSDEEVQHANT</sequence>
<dbReference type="SMART" id="SM00382">
    <property type="entry name" value="AAA"/>
    <property type="match status" value="1"/>
</dbReference>
<evidence type="ECO:0000256" key="2">
    <source>
        <dbReference type="ARBA" id="ARBA00022448"/>
    </source>
</evidence>
<proteinExistence type="inferred from homology"/>
<dbReference type="InterPro" id="IPR003593">
    <property type="entry name" value="AAA+_ATPase"/>
</dbReference>
<dbReference type="GO" id="GO:0006865">
    <property type="term" value="P:amino acid transport"/>
    <property type="evidence" value="ECO:0007669"/>
    <property type="project" value="UniProtKB-KW"/>
</dbReference>
<dbReference type="InterPro" id="IPR017911">
    <property type="entry name" value="MacB-like_ATP-bd"/>
</dbReference>
<accession>A0A9Q3XU06</accession>
<evidence type="ECO:0000256" key="5">
    <source>
        <dbReference type="ARBA" id="ARBA00022970"/>
    </source>
</evidence>
<dbReference type="PROSITE" id="PS50893">
    <property type="entry name" value="ABC_TRANSPORTER_2"/>
    <property type="match status" value="1"/>
</dbReference>
<gene>
    <name evidence="7" type="ORF">C122C_1154</name>
    <name evidence="8" type="ORF">KIJ12_03775</name>
</gene>
<keyword evidence="4 8" id="KW-0067">ATP-binding</keyword>
<evidence type="ECO:0000256" key="4">
    <source>
        <dbReference type="ARBA" id="ARBA00022840"/>
    </source>
</evidence>
<evidence type="ECO:0000313" key="8">
    <source>
        <dbReference type="EMBL" id="MBZ5962281.1"/>
    </source>
</evidence>
<dbReference type="PROSITE" id="PS00211">
    <property type="entry name" value="ABC_TRANSPORTER_1"/>
    <property type="match status" value="1"/>
</dbReference>
<dbReference type="GO" id="GO:0098796">
    <property type="term" value="C:membrane protein complex"/>
    <property type="evidence" value="ECO:0007669"/>
    <property type="project" value="UniProtKB-ARBA"/>
</dbReference>
<reference evidence="7 9" key="1">
    <citation type="submission" date="2015-12" db="EMBL/GenBank/DDBJ databases">
        <authorList>
            <person name="Andreevskaya M."/>
        </authorList>
    </citation>
    <scope>NUCLEOTIDE SEQUENCE [LARGE SCALE GENOMIC DNA]</scope>
    <source>
        <strain evidence="7 9">C122c</strain>
    </source>
</reference>
<dbReference type="InterPro" id="IPR027417">
    <property type="entry name" value="P-loop_NTPase"/>
</dbReference>
<dbReference type="GO" id="GO:0016887">
    <property type="term" value="F:ATP hydrolysis activity"/>
    <property type="evidence" value="ECO:0007669"/>
    <property type="project" value="InterPro"/>
</dbReference>
<dbReference type="PANTHER" id="PTHR42798">
    <property type="entry name" value="LIPOPROTEIN-RELEASING SYSTEM ATP-BINDING PROTEIN LOLD"/>
    <property type="match status" value="1"/>
</dbReference>
<dbReference type="RefSeq" id="WP_010382500.1">
    <property type="nucleotide sequence ID" value="NZ_BPKT01000010.1"/>
</dbReference>
<dbReference type="PANTHER" id="PTHR42798:SF2">
    <property type="entry name" value="ABC TRANSPORTER ATP-BINDING PROTEIN MG467-RELATED"/>
    <property type="match status" value="1"/>
</dbReference>
<evidence type="ECO:0000256" key="1">
    <source>
        <dbReference type="ARBA" id="ARBA00005417"/>
    </source>
</evidence>
<dbReference type="GO" id="GO:0005524">
    <property type="term" value="F:ATP binding"/>
    <property type="evidence" value="ECO:0007669"/>
    <property type="project" value="UniProtKB-KW"/>
</dbReference>
<dbReference type="InterPro" id="IPR003439">
    <property type="entry name" value="ABC_transporter-like_ATP-bd"/>
</dbReference>
<protein>
    <submittedName>
        <fullName evidence="8">ABC transporter ATP-binding protein</fullName>
    </submittedName>
    <submittedName>
        <fullName evidence="7">ABC transporter, ATP-binding protein</fullName>
    </submittedName>
</protein>
<name>A0A9Q3XU06_9LACO</name>
<dbReference type="Gene3D" id="3.40.50.300">
    <property type="entry name" value="P-loop containing nucleotide triphosphate hydrolases"/>
    <property type="match status" value="1"/>
</dbReference>
<dbReference type="Proteomes" id="UP000199271">
    <property type="component" value="Unassembled WGS sequence"/>
</dbReference>
<keyword evidence="2" id="KW-0813">Transport</keyword>
<dbReference type="OMA" id="MGENEVY"/>
<dbReference type="EMBL" id="FBSY01000002">
    <property type="protein sequence ID" value="CUW05308.1"/>
    <property type="molecule type" value="Genomic_DNA"/>
</dbReference>
<evidence type="ECO:0000259" key="6">
    <source>
        <dbReference type="PROSITE" id="PS50893"/>
    </source>
</evidence>
<keyword evidence="5" id="KW-0029">Amino-acid transport</keyword>
<keyword evidence="9" id="KW-1185">Reference proteome</keyword>
<comment type="similarity">
    <text evidence="1">Belongs to the ABC transporter superfamily.</text>
</comment>
<dbReference type="Pfam" id="PF00005">
    <property type="entry name" value="ABC_tran"/>
    <property type="match status" value="1"/>
</dbReference>
<dbReference type="InterPro" id="IPR017871">
    <property type="entry name" value="ABC_transporter-like_CS"/>
</dbReference>
<keyword evidence="3" id="KW-0547">Nucleotide-binding</keyword>
<dbReference type="CDD" id="cd03255">
    <property type="entry name" value="ABC_MJ0796_LolCDE_FtsE"/>
    <property type="match status" value="1"/>
</dbReference>
<organism evidence="8 10">
    <name type="scientific">Leuconostoc gasicomitatum</name>
    <dbReference type="NCBI Taxonomy" id="115778"/>
    <lineage>
        <taxon>Bacteria</taxon>
        <taxon>Bacillati</taxon>
        <taxon>Bacillota</taxon>
        <taxon>Bacilli</taxon>
        <taxon>Lactobacillales</taxon>
        <taxon>Lactobacillaceae</taxon>
        <taxon>Leuconostoc</taxon>
        <taxon>Leuconostoc gelidum group</taxon>
    </lineage>
</organism>
<evidence type="ECO:0000313" key="10">
    <source>
        <dbReference type="Proteomes" id="UP000752647"/>
    </source>
</evidence>
<evidence type="ECO:0000256" key="3">
    <source>
        <dbReference type="ARBA" id="ARBA00022741"/>
    </source>
</evidence>
<dbReference type="FunFam" id="3.40.50.300:FF:000032">
    <property type="entry name" value="Export ABC transporter ATP-binding protein"/>
    <property type="match status" value="1"/>
</dbReference>
<dbReference type="GeneID" id="34301112"/>
<feature type="domain" description="ABC transporter" evidence="6">
    <location>
        <begin position="2"/>
        <end position="227"/>
    </location>
</feature>